<dbReference type="EMBL" id="JAEHFY010000003">
    <property type="protein sequence ID" value="MBK0381831.1"/>
    <property type="molecule type" value="Genomic_DNA"/>
</dbReference>
<proteinExistence type="predicted"/>
<keyword evidence="2" id="KW-1185">Reference proteome</keyword>
<comment type="caution">
    <text evidence="1">The sequence shown here is derived from an EMBL/GenBank/DDBJ whole genome shotgun (WGS) entry which is preliminary data.</text>
</comment>
<organism evidence="1 2">
    <name type="scientific">Pedobacter segetis</name>
    <dbReference type="NCBI Taxonomy" id="2793069"/>
    <lineage>
        <taxon>Bacteria</taxon>
        <taxon>Pseudomonadati</taxon>
        <taxon>Bacteroidota</taxon>
        <taxon>Sphingobacteriia</taxon>
        <taxon>Sphingobacteriales</taxon>
        <taxon>Sphingobacteriaceae</taxon>
        <taxon>Pedobacter</taxon>
    </lineage>
</organism>
<name>A0ABS1BGA5_9SPHI</name>
<reference evidence="1 2" key="1">
    <citation type="submission" date="2020-12" db="EMBL/GenBank/DDBJ databases">
        <title>Bacterial novel species Pedobacter sp. SD-b isolated from soil.</title>
        <authorList>
            <person name="Jung H.-Y."/>
        </authorList>
    </citation>
    <scope>NUCLEOTIDE SEQUENCE [LARGE SCALE GENOMIC DNA]</scope>
    <source>
        <strain evidence="1 2">SD-b</strain>
    </source>
</reference>
<evidence type="ECO:0000313" key="1">
    <source>
        <dbReference type="EMBL" id="MBK0381831.1"/>
    </source>
</evidence>
<sequence length="113" mass="13234">MASYVNIGKTVEQFEQGSNRNRIPNYENILKAWKRVCANKSEYYSETVGTYVKTTEKTVIKAYIYKELYIMYGVTAKTFKKWLKTANIDIPSYCRTLTPIKVREIFEKLELPA</sequence>
<protein>
    <submittedName>
        <fullName evidence="1">Uncharacterized protein</fullName>
    </submittedName>
</protein>
<accession>A0ABS1BGA5</accession>
<gene>
    <name evidence="1" type="ORF">I5M32_02560</name>
</gene>
<dbReference type="Proteomes" id="UP000660024">
    <property type="component" value="Unassembled WGS sequence"/>
</dbReference>
<evidence type="ECO:0000313" key="2">
    <source>
        <dbReference type="Proteomes" id="UP000660024"/>
    </source>
</evidence>